<dbReference type="AlphaFoldDB" id="A0A9N9NM49"/>
<reference evidence="1" key="1">
    <citation type="submission" date="2021-06" db="EMBL/GenBank/DDBJ databases">
        <authorList>
            <person name="Kallberg Y."/>
            <person name="Tangrot J."/>
            <person name="Rosling A."/>
        </authorList>
    </citation>
    <scope>NUCLEOTIDE SEQUENCE</scope>
    <source>
        <strain evidence="1">87-6 pot B 2015</strain>
    </source>
</reference>
<evidence type="ECO:0000313" key="2">
    <source>
        <dbReference type="Proteomes" id="UP000789375"/>
    </source>
</evidence>
<gene>
    <name evidence="1" type="ORF">FMOSSE_LOCUS16276</name>
</gene>
<feature type="non-terminal residue" evidence="1">
    <location>
        <position position="41"/>
    </location>
</feature>
<accession>A0A9N9NM49</accession>
<name>A0A9N9NM49_FUNMO</name>
<comment type="caution">
    <text evidence="1">The sequence shown here is derived from an EMBL/GenBank/DDBJ whole genome shotgun (WGS) entry which is preliminary data.</text>
</comment>
<dbReference type="EMBL" id="CAJVPP010021749">
    <property type="protein sequence ID" value="CAG8743467.1"/>
    <property type="molecule type" value="Genomic_DNA"/>
</dbReference>
<proteinExistence type="predicted"/>
<dbReference type="Proteomes" id="UP000789375">
    <property type="component" value="Unassembled WGS sequence"/>
</dbReference>
<keyword evidence="2" id="KW-1185">Reference proteome</keyword>
<organism evidence="1 2">
    <name type="scientific">Funneliformis mosseae</name>
    <name type="common">Endomycorrhizal fungus</name>
    <name type="synonym">Glomus mosseae</name>
    <dbReference type="NCBI Taxonomy" id="27381"/>
    <lineage>
        <taxon>Eukaryota</taxon>
        <taxon>Fungi</taxon>
        <taxon>Fungi incertae sedis</taxon>
        <taxon>Mucoromycota</taxon>
        <taxon>Glomeromycotina</taxon>
        <taxon>Glomeromycetes</taxon>
        <taxon>Glomerales</taxon>
        <taxon>Glomeraceae</taxon>
        <taxon>Funneliformis</taxon>
    </lineage>
</organism>
<protein>
    <submittedName>
        <fullName evidence="1">7276_t:CDS:1</fullName>
    </submittedName>
</protein>
<sequence>KMLQTIHISNTLPTLTHPTSDKQTAFFCNKVTQPGKCVCRD</sequence>
<evidence type="ECO:0000313" key="1">
    <source>
        <dbReference type="EMBL" id="CAG8743467.1"/>
    </source>
</evidence>
<feature type="non-terminal residue" evidence="1">
    <location>
        <position position="1"/>
    </location>
</feature>